<organism evidence="2">
    <name type="scientific">uncultured bacterium UPO67part1</name>
    <dbReference type="NCBI Taxonomy" id="1776986"/>
    <lineage>
        <taxon>Bacteria</taxon>
        <taxon>environmental samples</taxon>
    </lineage>
</organism>
<accession>A0A126SYX5</accession>
<dbReference type="Gene3D" id="1.10.10.10">
    <property type="entry name" value="Winged helix-like DNA-binding domain superfamily/Winged helix DNA-binding domain"/>
    <property type="match status" value="1"/>
</dbReference>
<evidence type="ECO:0000313" key="2">
    <source>
        <dbReference type="EMBL" id="AMK59483.1"/>
    </source>
</evidence>
<dbReference type="InterPro" id="IPR000835">
    <property type="entry name" value="HTH_MarR-typ"/>
</dbReference>
<name>A0A126SYX5_9BACT</name>
<dbReference type="PANTHER" id="PTHR33164">
    <property type="entry name" value="TRANSCRIPTIONAL REGULATOR, MARR FAMILY"/>
    <property type="match status" value="1"/>
</dbReference>
<dbReference type="PANTHER" id="PTHR33164:SF43">
    <property type="entry name" value="HTH-TYPE TRANSCRIPTIONAL REPRESSOR YETL"/>
    <property type="match status" value="1"/>
</dbReference>
<feature type="domain" description="HTH marR-type" evidence="1">
    <location>
        <begin position="1"/>
        <end position="131"/>
    </location>
</feature>
<dbReference type="SUPFAM" id="SSF46785">
    <property type="entry name" value="Winged helix' DNA-binding domain"/>
    <property type="match status" value="1"/>
</dbReference>
<dbReference type="AlphaFoldDB" id="A0A126SYX5"/>
<reference evidence="2" key="1">
    <citation type="journal article" date="2016" name="Appl. Environ. Microbiol.">
        <title>Functional Metagenomics of a Biostimulated Petroleum-Contaminated Soil Reveals an Extraordinary Diversity of Extradiol Dioxygenases.</title>
        <authorList>
            <person name="Terron-Gonzalez L."/>
            <person name="Martin-Cabello G."/>
            <person name="Ferrer M."/>
            <person name="Santero E."/>
        </authorList>
    </citation>
    <scope>NUCLEOTIDE SEQUENCE</scope>
</reference>
<dbReference type="PROSITE" id="PS50995">
    <property type="entry name" value="HTH_MARR_2"/>
    <property type="match status" value="1"/>
</dbReference>
<dbReference type="InterPro" id="IPR036388">
    <property type="entry name" value="WH-like_DNA-bd_sf"/>
</dbReference>
<sequence length="150" mass="16478">MPKSENKALSVRAIVAFYREFERAAREDDISLGQYRTMLYLKGGAKRAGAIAAAGAVKKPTVSAMLNALREKGWIRDEADPDDGRAIAVALTAAGRARIESFEKRLAGHMEALVPEPDLSALREALASAYLDLGSTREERQKDIEKQFLE</sequence>
<dbReference type="InterPro" id="IPR039422">
    <property type="entry name" value="MarR/SlyA-like"/>
</dbReference>
<protein>
    <submittedName>
        <fullName evidence="2">MarR family transcriptional regulator</fullName>
    </submittedName>
</protein>
<dbReference type="GO" id="GO:0006950">
    <property type="term" value="P:response to stress"/>
    <property type="evidence" value="ECO:0007669"/>
    <property type="project" value="TreeGrafter"/>
</dbReference>
<dbReference type="EMBL" id="KU144989">
    <property type="protein sequence ID" value="AMK59483.1"/>
    <property type="molecule type" value="Genomic_DNA"/>
</dbReference>
<proteinExistence type="predicted"/>
<evidence type="ECO:0000259" key="1">
    <source>
        <dbReference type="PROSITE" id="PS50995"/>
    </source>
</evidence>
<dbReference type="Pfam" id="PF12802">
    <property type="entry name" value="MarR_2"/>
    <property type="match status" value="1"/>
</dbReference>
<dbReference type="GO" id="GO:0003700">
    <property type="term" value="F:DNA-binding transcription factor activity"/>
    <property type="evidence" value="ECO:0007669"/>
    <property type="project" value="InterPro"/>
</dbReference>
<dbReference type="InterPro" id="IPR036390">
    <property type="entry name" value="WH_DNA-bd_sf"/>
</dbReference>
<dbReference type="SMART" id="SM00347">
    <property type="entry name" value="HTH_MARR"/>
    <property type="match status" value="1"/>
</dbReference>